<accession>A0A8H4VTW4</accession>
<dbReference type="SMART" id="SM00248">
    <property type="entry name" value="ANK"/>
    <property type="match status" value="5"/>
</dbReference>
<feature type="domain" description="F-box" evidence="5">
    <location>
        <begin position="1"/>
        <end position="33"/>
    </location>
</feature>
<evidence type="ECO:0000256" key="3">
    <source>
        <dbReference type="PROSITE-ProRule" id="PRU00023"/>
    </source>
</evidence>
<evidence type="ECO:0000256" key="4">
    <source>
        <dbReference type="SAM" id="MobiDB-lite"/>
    </source>
</evidence>
<feature type="compositionally biased region" description="Polar residues" evidence="4">
    <location>
        <begin position="683"/>
        <end position="697"/>
    </location>
</feature>
<dbReference type="PROSITE" id="PS50181">
    <property type="entry name" value="FBOX"/>
    <property type="match status" value="1"/>
</dbReference>
<dbReference type="InterPro" id="IPR001810">
    <property type="entry name" value="F-box_dom"/>
</dbReference>
<dbReference type="AlphaFoldDB" id="A0A8H4VTW4"/>
<keyword evidence="2 3" id="KW-0040">ANK repeat</keyword>
<evidence type="ECO:0000256" key="1">
    <source>
        <dbReference type="ARBA" id="ARBA00022737"/>
    </source>
</evidence>
<sequence>MSIQRLPPEIWDNVFSGVQDSDWKQLRLVCKRFEPQATACLFSHLSVCLQTKSLTRLVGIAESARLNRYVLSLAIGDEILTKHAQVTPSVFVDGLEKVLLGIDNNFYPSEHLLSWDEYQNIGMGHFPNFYHPAGLDQIGLNRELACSYYREVGDKMYEHSKLIQQNLDIWYLAAAFSNLKNLTTVRLSINNNSNGKRSWGCLSDSEYILSPGREKQDRQLHVFLAAAASSRALNISDLIVDDNNEGKAVSTNRGFAHISKYLLDVAIPSLRFVTRLDIPVGESPEVQDGPHSTLKPRIAELLRGLPYLEHFTLRNRESACTFRFKVSSVLAAISSNSLESINLEGCVSGGTWESIFRFMRDRMQLEELVLASRLYETLQIQIGYKGHVGDPGCGKSALAKYLIDSVLATTESRTACYFFKDDFKDQRKTSPPARNDSRTIRNRWRKFPTRLIFSLRTYLWVHLTLNLIESDINIDKTGIVEATSYLPETVDEAYERILSRTLALGGNHHSYRELDLISDERVRERLPEYLLKNDGIGLNSKDGTYGRSALSWAAGNGFATIAKLLIKGTRSSLISIIQLMSREEAEVDSVDRYGRTPLTYAVWNGHVAVVKLLLKEGARADLPDEIGGMPLSYAVVNGHQDLVTLLLGKGARVNPENEVSEKLLLSAAKYGHKEVVKLLPEKGTNSESKDSTSQTPLSWPASKGHEAVVKLLLEKGADFESKDSSSRTPLGGSIYIASAALVKGK</sequence>
<keyword evidence="7" id="KW-1185">Reference proteome</keyword>
<dbReference type="PROSITE" id="PS50297">
    <property type="entry name" value="ANK_REP_REGION"/>
    <property type="match status" value="3"/>
</dbReference>
<evidence type="ECO:0000259" key="5">
    <source>
        <dbReference type="PROSITE" id="PS50181"/>
    </source>
</evidence>
<dbReference type="InterPro" id="IPR036770">
    <property type="entry name" value="Ankyrin_rpt-contain_sf"/>
</dbReference>
<feature type="region of interest" description="Disordered" evidence="4">
    <location>
        <begin position="680"/>
        <end position="701"/>
    </location>
</feature>
<comment type="caution">
    <text evidence="6">The sequence shown here is derived from an EMBL/GenBank/DDBJ whole genome shotgun (WGS) entry which is preliminary data.</text>
</comment>
<name>A0A8H4VTW4_9HELO</name>
<dbReference type="Pfam" id="PF12796">
    <property type="entry name" value="Ank_2"/>
    <property type="match status" value="1"/>
</dbReference>
<dbReference type="Pfam" id="PF00023">
    <property type="entry name" value="Ank"/>
    <property type="match status" value="1"/>
</dbReference>
<dbReference type="PRINTS" id="PR01415">
    <property type="entry name" value="ANKYRIN"/>
</dbReference>
<dbReference type="InterPro" id="IPR002110">
    <property type="entry name" value="Ankyrin_rpt"/>
</dbReference>
<dbReference type="PANTHER" id="PTHR24173:SF74">
    <property type="entry name" value="ANKYRIN REPEAT DOMAIN-CONTAINING PROTEIN 16"/>
    <property type="match status" value="1"/>
</dbReference>
<proteinExistence type="predicted"/>
<dbReference type="Gene3D" id="1.25.40.20">
    <property type="entry name" value="Ankyrin repeat-containing domain"/>
    <property type="match status" value="2"/>
</dbReference>
<feature type="repeat" description="ANK" evidence="3">
    <location>
        <begin position="593"/>
        <end position="625"/>
    </location>
</feature>
<dbReference type="PROSITE" id="PS50088">
    <property type="entry name" value="ANK_REPEAT"/>
    <property type="match status" value="3"/>
</dbReference>
<dbReference type="PANTHER" id="PTHR24173">
    <property type="entry name" value="ANKYRIN REPEAT CONTAINING"/>
    <property type="match status" value="1"/>
</dbReference>
<gene>
    <name evidence="6" type="ORF">G7Y89_g14675</name>
</gene>
<evidence type="ECO:0000313" key="7">
    <source>
        <dbReference type="Proteomes" id="UP000566819"/>
    </source>
</evidence>
<dbReference type="EMBL" id="JAAMPI010002005">
    <property type="protein sequence ID" value="KAF4620145.1"/>
    <property type="molecule type" value="Genomic_DNA"/>
</dbReference>
<dbReference type="InterPro" id="IPR056884">
    <property type="entry name" value="NPHP3-like_N"/>
</dbReference>
<keyword evidence="1" id="KW-0677">Repeat</keyword>
<evidence type="ECO:0000313" key="6">
    <source>
        <dbReference type="EMBL" id="KAF4620145.1"/>
    </source>
</evidence>
<dbReference type="Proteomes" id="UP000566819">
    <property type="component" value="Unassembled WGS sequence"/>
</dbReference>
<reference evidence="6 7" key="1">
    <citation type="submission" date="2020-03" db="EMBL/GenBank/DDBJ databases">
        <title>Draft Genome Sequence of Cudoniella acicularis.</title>
        <authorList>
            <person name="Buettner E."/>
            <person name="Kellner H."/>
        </authorList>
    </citation>
    <scope>NUCLEOTIDE SEQUENCE [LARGE SCALE GENOMIC DNA]</scope>
    <source>
        <strain evidence="6 7">DSM 108380</strain>
    </source>
</reference>
<protein>
    <recommendedName>
        <fullName evidence="5">F-box domain-containing protein</fullName>
    </recommendedName>
</protein>
<evidence type="ECO:0000256" key="2">
    <source>
        <dbReference type="ARBA" id="ARBA00023043"/>
    </source>
</evidence>
<dbReference type="Pfam" id="PF24883">
    <property type="entry name" value="NPHP3_N"/>
    <property type="match status" value="1"/>
</dbReference>
<feature type="repeat" description="ANK" evidence="3">
    <location>
        <begin position="626"/>
        <end position="658"/>
    </location>
</feature>
<dbReference type="OrthoDB" id="3438624at2759"/>
<organism evidence="6 7">
    <name type="scientific">Cudoniella acicularis</name>
    <dbReference type="NCBI Taxonomy" id="354080"/>
    <lineage>
        <taxon>Eukaryota</taxon>
        <taxon>Fungi</taxon>
        <taxon>Dikarya</taxon>
        <taxon>Ascomycota</taxon>
        <taxon>Pezizomycotina</taxon>
        <taxon>Leotiomycetes</taxon>
        <taxon>Helotiales</taxon>
        <taxon>Tricladiaceae</taxon>
        <taxon>Cudoniella</taxon>
    </lineage>
</organism>
<feature type="repeat" description="ANK" evidence="3">
    <location>
        <begin position="692"/>
        <end position="724"/>
    </location>
</feature>
<dbReference type="SUPFAM" id="SSF48403">
    <property type="entry name" value="Ankyrin repeat"/>
    <property type="match status" value="1"/>
</dbReference>